<proteinExistence type="inferred from homology"/>
<dbReference type="Proteomes" id="UP001164746">
    <property type="component" value="Chromosome 7"/>
</dbReference>
<dbReference type="Gene3D" id="3.40.50.300">
    <property type="entry name" value="P-loop containing nucleotide triphosphate hydrolases"/>
    <property type="match status" value="1"/>
</dbReference>
<reference evidence="4" key="1">
    <citation type="submission" date="2022-11" db="EMBL/GenBank/DDBJ databases">
        <title>Centuries of genome instability and evolution in soft-shell clam transmissible cancer (bioRxiv).</title>
        <authorList>
            <person name="Hart S.F.M."/>
            <person name="Yonemitsu M.A."/>
            <person name="Giersch R.M."/>
            <person name="Beal B.F."/>
            <person name="Arriagada G."/>
            <person name="Davis B.W."/>
            <person name="Ostrander E.A."/>
            <person name="Goff S.P."/>
            <person name="Metzger M.J."/>
        </authorList>
    </citation>
    <scope>NUCLEOTIDE SEQUENCE</scope>
    <source>
        <strain evidence="4">MELC-2E11</strain>
        <tissue evidence="4">Siphon/mantle</tissue>
    </source>
</reference>
<dbReference type="Pfam" id="PF00071">
    <property type="entry name" value="Ras"/>
    <property type="match status" value="1"/>
</dbReference>
<feature type="compositionally biased region" description="Basic and acidic residues" evidence="3">
    <location>
        <begin position="146"/>
        <end position="156"/>
    </location>
</feature>
<dbReference type="EMBL" id="CP111018">
    <property type="protein sequence ID" value="WAR11190.1"/>
    <property type="molecule type" value="Genomic_DNA"/>
</dbReference>
<feature type="region of interest" description="Disordered" evidence="3">
    <location>
        <begin position="134"/>
        <end position="181"/>
    </location>
</feature>
<evidence type="ECO:0000256" key="3">
    <source>
        <dbReference type="SAM" id="MobiDB-lite"/>
    </source>
</evidence>
<gene>
    <name evidence="4" type="ORF">MAR_036266</name>
</gene>
<name>A0ABY7EMX9_MYAAR</name>
<evidence type="ECO:0000313" key="5">
    <source>
        <dbReference type="Proteomes" id="UP001164746"/>
    </source>
</evidence>
<comment type="similarity">
    <text evidence="1">Belongs to the small GTPase superfamily. Rab family.</text>
</comment>
<dbReference type="SMART" id="SM00173">
    <property type="entry name" value="RAS"/>
    <property type="match status" value="1"/>
</dbReference>
<dbReference type="NCBIfam" id="TIGR00231">
    <property type="entry name" value="small_GTP"/>
    <property type="match status" value="1"/>
</dbReference>
<dbReference type="InterPro" id="IPR001806">
    <property type="entry name" value="Small_GTPase"/>
</dbReference>
<dbReference type="SMART" id="SM00175">
    <property type="entry name" value="RAB"/>
    <property type="match status" value="1"/>
</dbReference>
<dbReference type="InterPro" id="IPR027417">
    <property type="entry name" value="P-loop_NTPase"/>
</dbReference>
<feature type="compositionally biased region" description="Polar residues" evidence="3">
    <location>
        <begin position="134"/>
        <end position="145"/>
    </location>
</feature>
<dbReference type="InterPro" id="IPR005225">
    <property type="entry name" value="Small_GTP-bd"/>
</dbReference>
<dbReference type="SMART" id="SM00174">
    <property type="entry name" value="RHO"/>
    <property type="match status" value="1"/>
</dbReference>
<dbReference type="PRINTS" id="PR00449">
    <property type="entry name" value="RASTRNSFRMNG"/>
</dbReference>
<evidence type="ECO:0000256" key="1">
    <source>
        <dbReference type="ARBA" id="ARBA00006270"/>
    </source>
</evidence>
<feature type="region of interest" description="Disordered" evidence="3">
    <location>
        <begin position="266"/>
        <end position="288"/>
    </location>
</feature>
<protein>
    <submittedName>
        <fullName evidence="4">RAB21-like protein</fullName>
    </submittedName>
</protein>
<dbReference type="PROSITE" id="PS51421">
    <property type="entry name" value="RAS"/>
    <property type="match status" value="1"/>
</dbReference>
<organism evidence="4 5">
    <name type="scientific">Mya arenaria</name>
    <name type="common">Soft-shell clam</name>
    <dbReference type="NCBI Taxonomy" id="6604"/>
    <lineage>
        <taxon>Eukaryota</taxon>
        <taxon>Metazoa</taxon>
        <taxon>Spiralia</taxon>
        <taxon>Lophotrochozoa</taxon>
        <taxon>Mollusca</taxon>
        <taxon>Bivalvia</taxon>
        <taxon>Autobranchia</taxon>
        <taxon>Heteroconchia</taxon>
        <taxon>Euheterodonta</taxon>
        <taxon>Imparidentia</taxon>
        <taxon>Neoheterodontei</taxon>
        <taxon>Myida</taxon>
        <taxon>Myoidea</taxon>
        <taxon>Myidae</taxon>
        <taxon>Mya</taxon>
    </lineage>
</organism>
<dbReference type="PANTHER" id="PTHR47978">
    <property type="match status" value="1"/>
</dbReference>
<dbReference type="SUPFAM" id="SSF52540">
    <property type="entry name" value="P-loop containing nucleoside triphosphate hydrolases"/>
    <property type="match status" value="1"/>
</dbReference>
<sequence>MKSLEAKVVVLGSQVDDYRVKLQVWDTAGQERFRSMAPMYYRKANAAMLIYDITSSDTFYDIKDWVSVLCLVGNKCDLVDSRQVNVTDAQEYADSIGALFFETSALKNTGIEEAFLEASKRLIKLYETTPTSGLHTLDQLNSSGNNDDKIHIDPPSKHTGPPPPPASNQPGSASLVSPPLTAAIHPPPMSVISPPPALATNVCYTPATNGCYTPAANGCYTPATNGCYTPATNGCYTPATNGCYTPATNGCYTPATNVCYQSAASTTTSVDPRDKSSPGQGRVDQQDL</sequence>
<evidence type="ECO:0000313" key="4">
    <source>
        <dbReference type="EMBL" id="WAR11190.1"/>
    </source>
</evidence>
<accession>A0ABY7EMX9</accession>
<keyword evidence="5" id="KW-1185">Reference proteome</keyword>
<keyword evidence="2" id="KW-0547">Nucleotide-binding</keyword>
<dbReference type="PROSITE" id="PS51419">
    <property type="entry name" value="RAB"/>
    <property type="match status" value="1"/>
</dbReference>
<evidence type="ECO:0000256" key="2">
    <source>
        <dbReference type="ARBA" id="ARBA00022741"/>
    </source>
</evidence>
<feature type="non-terminal residue" evidence="4">
    <location>
        <position position="288"/>
    </location>
</feature>